<evidence type="ECO:0000313" key="2">
    <source>
        <dbReference type="EMBL" id="MBC8755610.1"/>
    </source>
</evidence>
<sequence>MNQLEAHSRQQPRKNWWQRNWKWFVPTGCLTLIALFVVFIIAIFFTVTSMMKESTPYIESYQTAATNSYVIDRLGEPIEQKGTLQGNISITNNDGEANLTIPIRGPKGKGTIHVIGYKYNGKWSYDKMAIFIDASNETIDLLEE</sequence>
<keyword evidence="1" id="KW-0472">Membrane</keyword>
<accession>A0ABR7QAL1</accession>
<proteinExistence type="predicted"/>
<keyword evidence="1" id="KW-0812">Transmembrane</keyword>
<evidence type="ECO:0000256" key="1">
    <source>
        <dbReference type="SAM" id="Phobius"/>
    </source>
</evidence>
<keyword evidence="1" id="KW-1133">Transmembrane helix</keyword>
<evidence type="ECO:0000313" key="3">
    <source>
        <dbReference type="Proteomes" id="UP000619238"/>
    </source>
</evidence>
<gene>
    <name evidence="2" type="ORF">H2O64_13110</name>
</gene>
<protein>
    <recommendedName>
        <fullName evidence="4">Cytochrome oxidase complex assembly protein 1</fullName>
    </recommendedName>
</protein>
<name>A0ABR7QAL1_9FLAO</name>
<organism evidence="2 3">
    <name type="scientific">Kordia aestuariivivens</name>
    <dbReference type="NCBI Taxonomy" id="2759037"/>
    <lineage>
        <taxon>Bacteria</taxon>
        <taxon>Pseudomonadati</taxon>
        <taxon>Bacteroidota</taxon>
        <taxon>Flavobacteriia</taxon>
        <taxon>Flavobacteriales</taxon>
        <taxon>Flavobacteriaceae</taxon>
        <taxon>Kordia</taxon>
    </lineage>
</organism>
<dbReference type="RefSeq" id="WP_187562656.1">
    <property type="nucleotide sequence ID" value="NZ_JACGWS010000007.1"/>
</dbReference>
<comment type="caution">
    <text evidence="2">The sequence shown here is derived from an EMBL/GenBank/DDBJ whole genome shotgun (WGS) entry which is preliminary data.</text>
</comment>
<dbReference type="Proteomes" id="UP000619238">
    <property type="component" value="Unassembled WGS sequence"/>
</dbReference>
<dbReference type="EMBL" id="JACGWS010000007">
    <property type="protein sequence ID" value="MBC8755610.1"/>
    <property type="molecule type" value="Genomic_DNA"/>
</dbReference>
<reference evidence="2 3" key="1">
    <citation type="submission" date="2020-07" db="EMBL/GenBank/DDBJ databases">
        <title>Description of Kordia aestuariivivens sp. nov., isolated from a tidal flat.</title>
        <authorList>
            <person name="Park S."/>
            <person name="Yoon J.-H."/>
        </authorList>
    </citation>
    <scope>NUCLEOTIDE SEQUENCE [LARGE SCALE GENOMIC DNA]</scope>
    <source>
        <strain evidence="2 3">YSTF-M3</strain>
    </source>
</reference>
<feature type="transmembrane region" description="Helical" evidence="1">
    <location>
        <begin position="23"/>
        <end position="47"/>
    </location>
</feature>
<dbReference type="InterPro" id="IPR014807">
    <property type="entry name" value="Coa1"/>
</dbReference>
<dbReference type="Pfam" id="PF08695">
    <property type="entry name" value="Coa1"/>
    <property type="match status" value="1"/>
</dbReference>
<keyword evidence="3" id="KW-1185">Reference proteome</keyword>
<evidence type="ECO:0008006" key="4">
    <source>
        <dbReference type="Google" id="ProtNLM"/>
    </source>
</evidence>